<reference evidence="1" key="1">
    <citation type="journal article" date="2021" name="Proc. Natl. Acad. Sci. U.S.A.">
        <title>A Catalog of Tens of Thousands of Viruses from Human Metagenomes Reveals Hidden Associations with Chronic Diseases.</title>
        <authorList>
            <person name="Tisza M.J."/>
            <person name="Buck C.B."/>
        </authorList>
    </citation>
    <scope>NUCLEOTIDE SEQUENCE</scope>
    <source>
        <strain evidence="1">CtWuM9</strain>
    </source>
</reference>
<accession>A0A8S5MFF2</accession>
<protein>
    <submittedName>
        <fullName evidence="1">Uncharacterized protein</fullName>
    </submittedName>
</protein>
<evidence type="ECO:0000313" key="1">
    <source>
        <dbReference type="EMBL" id="DAD80799.1"/>
    </source>
</evidence>
<organism evidence="1">
    <name type="scientific">Siphoviridae sp. ctWuM9</name>
    <dbReference type="NCBI Taxonomy" id="2826364"/>
    <lineage>
        <taxon>Viruses</taxon>
        <taxon>Duplodnaviria</taxon>
        <taxon>Heunggongvirae</taxon>
        <taxon>Uroviricota</taxon>
        <taxon>Caudoviricetes</taxon>
    </lineage>
</organism>
<name>A0A8S5MFF2_9CAUD</name>
<proteinExistence type="predicted"/>
<dbReference type="EMBL" id="BK014888">
    <property type="protein sequence ID" value="DAD80799.1"/>
    <property type="molecule type" value="Genomic_DNA"/>
</dbReference>
<sequence length="77" mass="7875">MNVEKVKKFSAKNAGKIANLIVDASIGSYCLFMAGECVKAGLEDASVGVLIVAGLAVCAKAVVESGALGCSYSEFQE</sequence>